<evidence type="ECO:0000256" key="8">
    <source>
        <dbReference type="ARBA" id="ARBA00032386"/>
    </source>
</evidence>
<dbReference type="CDD" id="cd24061">
    <property type="entry name" value="ASKHA_NBD_ROK_SgGLK-like"/>
    <property type="match status" value="1"/>
</dbReference>
<dbReference type="SUPFAM" id="SSF53067">
    <property type="entry name" value="Actin-like ATPase domain"/>
    <property type="match status" value="1"/>
</dbReference>
<dbReference type="RefSeq" id="WP_248823848.1">
    <property type="nucleotide sequence ID" value="NZ_JALKFT010000004.1"/>
</dbReference>
<keyword evidence="10" id="KW-1185">Reference proteome</keyword>
<reference evidence="9 10" key="1">
    <citation type="submission" date="2022-04" db="EMBL/GenBank/DDBJ databases">
        <title>Genome diversity in the genus Frankia.</title>
        <authorList>
            <person name="Carlos-Shanley C."/>
            <person name="Hahn D."/>
        </authorList>
    </citation>
    <scope>NUCLEOTIDE SEQUENCE [LARGE SCALE GENOMIC DNA]</scope>
    <source>
        <strain evidence="9 10">Ag45/Mut15</strain>
    </source>
</reference>
<keyword evidence="7" id="KW-0067">ATP-binding</keyword>
<keyword evidence="6" id="KW-0418">Kinase</keyword>
<keyword evidence="4 9" id="KW-0808">Transferase</keyword>
<evidence type="ECO:0000313" key="9">
    <source>
        <dbReference type="EMBL" id="MCK9875432.1"/>
    </source>
</evidence>
<dbReference type="Pfam" id="PF00480">
    <property type="entry name" value="ROK"/>
    <property type="match status" value="1"/>
</dbReference>
<proteinExistence type="inferred from homology"/>
<accession>A0ABT0JV49</accession>
<organism evidence="9 10">
    <name type="scientific">Frankia umida</name>
    <dbReference type="NCBI Taxonomy" id="573489"/>
    <lineage>
        <taxon>Bacteria</taxon>
        <taxon>Bacillati</taxon>
        <taxon>Actinomycetota</taxon>
        <taxon>Actinomycetes</taxon>
        <taxon>Frankiales</taxon>
        <taxon>Frankiaceae</taxon>
        <taxon>Frankia</taxon>
    </lineage>
</organism>
<dbReference type="EC" id="2.7.1.2" evidence="2"/>
<dbReference type="Proteomes" id="UP001201873">
    <property type="component" value="Unassembled WGS sequence"/>
</dbReference>
<evidence type="ECO:0000256" key="3">
    <source>
        <dbReference type="ARBA" id="ARBA00014701"/>
    </source>
</evidence>
<evidence type="ECO:0000313" key="10">
    <source>
        <dbReference type="Proteomes" id="UP001201873"/>
    </source>
</evidence>
<dbReference type="PROSITE" id="PS01125">
    <property type="entry name" value="ROK"/>
    <property type="match status" value="1"/>
</dbReference>
<evidence type="ECO:0000256" key="5">
    <source>
        <dbReference type="ARBA" id="ARBA00022741"/>
    </source>
</evidence>
<name>A0ABT0JV49_9ACTN</name>
<dbReference type="Gene3D" id="3.30.420.40">
    <property type="match status" value="2"/>
</dbReference>
<keyword evidence="5" id="KW-0547">Nucleotide-binding</keyword>
<gene>
    <name evidence="9" type="ORF">MXD59_06505</name>
</gene>
<evidence type="ECO:0000256" key="1">
    <source>
        <dbReference type="ARBA" id="ARBA00006479"/>
    </source>
</evidence>
<dbReference type="GO" id="GO:0004340">
    <property type="term" value="F:glucokinase activity"/>
    <property type="evidence" value="ECO:0007669"/>
    <property type="project" value="UniProtKB-EC"/>
</dbReference>
<evidence type="ECO:0000256" key="2">
    <source>
        <dbReference type="ARBA" id="ARBA00012323"/>
    </source>
</evidence>
<protein>
    <recommendedName>
        <fullName evidence="3">Glucokinase</fullName>
        <ecNumber evidence="2">2.7.1.2</ecNumber>
    </recommendedName>
    <alternativeName>
        <fullName evidence="8">Glucose kinase</fullName>
    </alternativeName>
</protein>
<dbReference type="InterPro" id="IPR000600">
    <property type="entry name" value="ROK"/>
</dbReference>
<sequence>MSITGPLPANPLSASSLSASSLPVSPLPPVPNAVDGEPDRRTAGLTIGVDVGGTKVAAGVVDGAGTVLAALRRPTPGHSSVEVANTIADVVAELSAAYDVWAVGIGAAGWIDADRSRVIFAPNLAWRNEPLRDEVRDRVGLPVVVENDANATAWAEYRFGAGRGRRDLVCLTVGTGIGSGIVVGGELFRGAFGIGAETGHMRMVPGGHLCGCGNHGCWEQYASGRALVRLARQLAADDPAAATVMLAASGGDIDALTGPDVTEAARKGDPAALRCLTEVGHWLGEGMASLAAVLDPDRYVIGGGVSDAGELLLGPARDRFAETMPGHGHRPMAEVVIAELGNQAGLVGAADLARI</sequence>
<dbReference type="InterPro" id="IPR004654">
    <property type="entry name" value="ROK_glcA"/>
</dbReference>
<dbReference type="NCBIfam" id="TIGR00744">
    <property type="entry name" value="ROK_glcA_fam"/>
    <property type="match status" value="1"/>
</dbReference>
<comment type="similarity">
    <text evidence="1">Belongs to the ROK (NagC/XylR) family.</text>
</comment>
<evidence type="ECO:0000256" key="4">
    <source>
        <dbReference type="ARBA" id="ARBA00022679"/>
    </source>
</evidence>
<dbReference type="PANTHER" id="PTHR18964:SF173">
    <property type="entry name" value="GLUCOKINASE"/>
    <property type="match status" value="1"/>
</dbReference>
<dbReference type="EMBL" id="JALKFT010000004">
    <property type="protein sequence ID" value="MCK9875432.1"/>
    <property type="molecule type" value="Genomic_DNA"/>
</dbReference>
<evidence type="ECO:0000256" key="6">
    <source>
        <dbReference type="ARBA" id="ARBA00022777"/>
    </source>
</evidence>
<comment type="caution">
    <text evidence="9">The sequence shown here is derived from an EMBL/GenBank/DDBJ whole genome shotgun (WGS) entry which is preliminary data.</text>
</comment>
<dbReference type="InterPro" id="IPR049874">
    <property type="entry name" value="ROK_cs"/>
</dbReference>
<dbReference type="PANTHER" id="PTHR18964">
    <property type="entry name" value="ROK (REPRESSOR, ORF, KINASE) FAMILY"/>
    <property type="match status" value="1"/>
</dbReference>
<evidence type="ECO:0000256" key="7">
    <source>
        <dbReference type="ARBA" id="ARBA00022840"/>
    </source>
</evidence>
<dbReference type="InterPro" id="IPR043129">
    <property type="entry name" value="ATPase_NBD"/>
</dbReference>